<reference evidence="1 2" key="1">
    <citation type="submission" date="2019-03" db="EMBL/GenBank/DDBJ databases">
        <title>First draft genome of Liparis tanakae, snailfish: a comprehensive survey of snailfish specific genes.</title>
        <authorList>
            <person name="Kim W."/>
            <person name="Song I."/>
            <person name="Jeong J.-H."/>
            <person name="Kim D."/>
            <person name="Kim S."/>
            <person name="Ryu S."/>
            <person name="Song J.Y."/>
            <person name="Lee S.K."/>
        </authorList>
    </citation>
    <scope>NUCLEOTIDE SEQUENCE [LARGE SCALE GENOMIC DNA]</scope>
    <source>
        <tissue evidence="1">Muscle</tissue>
    </source>
</reference>
<accession>A0A4Z2H1L5</accession>
<organism evidence="1 2">
    <name type="scientific">Liparis tanakae</name>
    <name type="common">Tanaka's snailfish</name>
    <dbReference type="NCBI Taxonomy" id="230148"/>
    <lineage>
        <taxon>Eukaryota</taxon>
        <taxon>Metazoa</taxon>
        <taxon>Chordata</taxon>
        <taxon>Craniata</taxon>
        <taxon>Vertebrata</taxon>
        <taxon>Euteleostomi</taxon>
        <taxon>Actinopterygii</taxon>
        <taxon>Neopterygii</taxon>
        <taxon>Teleostei</taxon>
        <taxon>Neoteleostei</taxon>
        <taxon>Acanthomorphata</taxon>
        <taxon>Eupercaria</taxon>
        <taxon>Perciformes</taxon>
        <taxon>Cottioidei</taxon>
        <taxon>Cottales</taxon>
        <taxon>Liparidae</taxon>
        <taxon>Liparis</taxon>
    </lineage>
</organism>
<name>A0A4Z2H1L5_9TELE</name>
<keyword evidence="2" id="KW-1185">Reference proteome</keyword>
<dbReference type="AlphaFoldDB" id="A0A4Z2H1L5"/>
<sequence>MEDSRTVTVKTQLHIFTTWSYSHCSCPYLFETTSDLDILPASHAKLERREADNQRGSLAVISHRLQRPLLTPPVQETNGTLFCTASQYNGLTWLMSMSLMSQTVNSPHRTISP</sequence>
<dbReference type="Proteomes" id="UP000314294">
    <property type="component" value="Unassembled WGS sequence"/>
</dbReference>
<gene>
    <name evidence="1" type="ORF">EYF80_030040</name>
</gene>
<comment type="caution">
    <text evidence="1">The sequence shown here is derived from an EMBL/GenBank/DDBJ whole genome shotgun (WGS) entry which is preliminary data.</text>
</comment>
<protein>
    <submittedName>
        <fullName evidence="1">Uncharacterized protein</fullName>
    </submittedName>
</protein>
<evidence type="ECO:0000313" key="1">
    <source>
        <dbReference type="EMBL" id="TNN59767.1"/>
    </source>
</evidence>
<dbReference type="EMBL" id="SRLO01000349">
    <property type="protein sequence ID" value="TNN59767.1"/>
    <property type="molecule type" value="Genomic_DNA"/>
</dbReference>
<proteinExistence type="predicted"/>
<evidence type="ECO:0000313" key="2">
    <source>
        <dbReference type="Proteomes" id="UP000314294"/>
    </source>
</evidence>